<protein>
    <submittedName>
        <fullName evidence="1">Uncharacterized protein</fullName>
    </submittedName>
</protein>
<dbReference type="AlphaFoldDB" id="A0A7R8WYK0"/>
<reference evidence="1" key="1">
    <citation type="submission" date="2020-11" db="EMBL/GenBank/DDBJ databases">
        <authorList>
            <person name="Tran Van P."/>
        </authorList>
    </citation>
    <scope>NUCLEOTIDE SEQUENCE</scope>
</reference>
<dbReference type="EMBL" id="OB686957">
    <property type="protein sequence ID" value="CAD7237341.1"/>
    <property type="molecule type" value="Genomic_DNA"/>
</dbReference>
<proteinExistence type="predicted"/>
<evidence type="ECO:0000313" key="1">
    <source>
        <dbReference type="EMBL" id="CAD7237341.1"/>
    </source>
</evidence>
<sequence>MALVLSLVADVLATLRCHSSANVFAAEALEGLKWDRINREDLKAHLHDDDLKVPESEPVLLTLLQRLRPSGDESTGSVVT</sequence>
<organism evidence="1">
    <name type="scientific">Cyprideis torosa</name>
    <dbReference type="NCBI Taxonomy" id="163714"/>
    <lineage>
        <taxon>Eukaryota</taxon>
        <taxon>Metazoa</taxon>
        <taxon>Ecdysozoa</taxon>
        <taxon>Arthropoda</taxon>
        <taxon>Crustacea</taxon>
        <taxon>Oligostraca</taxon>
        <taxon>Ostracoda</taxon>
        <taxon>Podocopa</taxon>
        <taxon>Podocopida</taxon>
        <taxon>Cytherocopina</taxon>
        <taxon>Cytheroidea</taxon>
        <taxon>Cytherideidae</taxon>
        <taxon>Cyprideis</taxon>
    </lineage>
</organism>
<dbReference type="Gene3D" id="1.20.960.40">
    <property type="match status" value="1"/>
</dbReference>
<name>A0A7R8WYK0_9CRUS</name>
<gene>
    <name evidence="1" type="ORF">CTOB1V02_LOCUS15156</name>
</gene>
<accession>A0A7R8WYK0</accession>
<feature type="non-terminal residue" evidence="1">
    <location>
        <position position="80"/>
    </location>
</feature>